<evidence type="ECO:0000313" key="3">
    <source>
        <dbReference type="Proteomes" id="UP000013750"/>
    </source>
</evidence>
<dbReference type="OrthoDB" id="2193312at2"/>
<dbReference type="Proteomes" id="UP000014160">
    <property type="component" value="Unassembled WGS sequence"/>
</dbReference>
<evidence type="ECO:0000313" key="2">
    <source>
        <dbReference type="EMBL" id="EOW77192.1"/>
    </source>
</evidence>
<evidence type="ECO:0000313" key="1">
    <source>
        <dbReference type="EMBL" id="EOI51497.1"/>
    </source>
</evidence>
<dbReference type="HOGENOM" id="CLU_117557_0_0_9"/>
<dbReference type="AlphaFoldDB" id="R2XNE3"/>
<dbReference type="EMBL" id="ASWH01000005">
    <property type="protein sequence ID" value="EOW77192.1"/>
    <property type="molecule type" value="Genomic_DNA"/>
</dbReference>
<reference evidence="1 3" key="1">
    <citation type="submission" date="2013-02" db="EMBL/GenBank/DDBJ databases">
        <title>The Genome Sequence of Enterococcus gilvus ATCC BAA-350.</title>
        <authorList>
            <consortium name="The Broad Institute Genome Sequencing Platform"/>
            <consortium name="The Broad Institute Genome Sequencing Center for Infectious Disease"/>
            <person name="Earl A.M."/>
            <person name="Gilmore M.S."/>
            <person name="Lebreton F."/>
            <person name="Walker B."/>
            <person name="Young S.K."/>
            <person name="Zeng Q."/>
            <person name="Gargeya S."/>
            <person name="Fitzgerald M."/>
            <person name="Haas B."/>
            <person name="Abouelleil A."/>
            <person name="Alvarado L."/>
            <person name="Arachchi H.M."/>
            <person name="Berlin A.M."/>
            <person name="Chapman S.B."/>
            <person name="Dewar J."/>
            <person name="Goldberg J."/>
            <person name="Griggs A."/>
            <person name="Gujja S."/>
            <person name="Hansen M."/>
            <person name="Howarth C."/>
            <person name="Imamovic A."/>
            <person name="Larimer J."/>
            <person name="McCowan C."/>
            <person name="Murphy C."/>
            <person name="Neiman D."/>
            <person name="Pearson M."/>
            <person name="Priest M."/>
            <person name="Roberts A."/>
            <person name="Saif S."/>
            <person name="Shea T."/>
            <person name="Sisk P."/>
            <person name="Sykes S."/>
            <person name="Wortman J."/>
            <person name="Nusbaum C."/>
            <person name="Birren B."/>
        </authorList>
    </citation>
    <scope>NUCLEOTIDE SEQUENCE [LARGE SCALE GENOMIC DNA]</scope>
    <source>
        <strain evidence="1 3">ATCC BAA-350</strain>
    </source>
</reference>
<protein>
    <submittedName>
        <fullName evidence="1">Uncharacterized protein</fullName>
    </submittedName>
</protein>
<dbReference type="PATRIC" id="fig|1158614.3.peg.4146"/>
<reference evidence="2 4" key="2">
    <citation type="submission" date="2013-03" db="EMBL/GenBank/DDBJ databases">
        <title>The Genome Sequence of Enterococcus gilvus ATCC BAA-350 (PacBio/Illumina hybrid assembly).</title>
        <authorList>
            <consortium name="The Broad Institute Genomics Platform"/>
            <consortium name="The Broad Institute Genome Sequencing Center for Infectious Disease"/>
            <person name="Earl A."/>
            <person name="Russ C."/>
            <person name="Gilmore M."/>
            <person name="Surin D."/>
            <person name="Walker B."/>
            <person name="Young S."/>
            <person name="Zeng Q."/>
            <person name="Gargeya S."/>
            <person name="Fitzgerald M."/>
            <person name="Haas B."/>
            <person name="Abouelleil A."/>
            <person name="Allen A.W."/>
            <person name="Alvarado L."/>
            <person name="Arachchi H.M."/>
            <person name="Berlin A.M."/>
            <person name="Chapman S.B."/>
            <person name="Gainer-Dewar J."/>
            <person name="Goldberg J."/>
            <person name="Griggs A."/>
            <person name="Gujja S."/>
            <person name="Hansen M."/>
            <person name="Howarth C."/>
            <person name="Imamovic A."/>
            <person name="Ireland A."/>
            <person name="Larimer J."/>
            <person name="McCowan C."/>
            <person name="Murphy C."/>
            <person name="Pearson M."/>
            <person name="Poon T.W."/>
            <person name="Priest M."/>
            <person name="Roberts A."/>
            <person name="Saif S."/>
            <person name="Shea T."/>
            <person name="Sisk P."/>
            <person name="Sykes S."/>
            <person name="Wortman J."/>
            <person name="Nusbaum C."/>
            <person name="Birren B."/>
        </authorList>
    </citation>
    <scope>NUCLEOTIDE SEQUENCE [LARGE SCALE GENOMIC DNA]</scope>
    <source>
        <strain evidence="2 4">ATCC BAA-350</strain>
    </source>
</reference>
<organism evidence="1 3">
    <name type="scientific">Enterococcus gilvus ATCC BAA-350</name>
    <dbReference type="NCBI Taxonomy" id="1158614"/>
    <lineage>
        <taxon>Bacteria</taxon>
        <taxon>Bacillati</taxon>
        <taxon>Bacillota</taxon>
        <taxon>Bacilli</taxon>
        <taxon>Lactobacillales</taxon>
        <taxon>Enterococcaceae</taxon>
        <taxon>Enterococcus</taxon>
    </lineage>
</organism>
<accession>R2XNE3</accession>
<name>R2XNE3_9ENTE</name>
<dbReference type="eggNOG" id="ENOG5032NF9">
    <property type="taxonomic scope" value="Bacteria"/>
</dbReference>
<comment type="caution">
    <text evidence="1">The sequence shown here is derived from an EMBL/GenBank/DDBJ whole genome shotgun (WGS) entry which is preliminary data.</text>
</comment>
<dbReference type="RefSeq" id="WP_010782485.1">
    <property type="nucleotide sequence ID" value="NZ_ASWH01000005.1"/>
</dbReference>
<gene>
    <name evidence="2" type="ORF">I592_04168</name>
    <name evidence="1" type="ORF">UKC_04172</name>
</gene>
<dbReference type="EMBL" id="AJDQ01000034">
    <property type="protein sequence ID" value="EOI51497.1"/>
    <property type="molecule type" value="Genomic_DNA"/>
</dbReference>
<evidence type="ECO:0000313" key="4">
    <source>
        <dbReference type="Proteomes" id="UP000014160"/>
    </source>
</evidence>
<sequence>MNFDSVERKKQEKKKKSRGVTKEISRLTKVYPVAGFEDQFVKLRVRGKDIYCVILDPKKYDLELLDEAEVDRVTESYWSFHKQYAYSVKEIFMNFPEQNQKQQEYVRYKRDQASELHQMRILQSELEKLKYIEKQYKKSASYLCLFGNTKKELSDRLQFMNRFRGLFQQTILERDHVEQIFNLLNNSGGMELYGSEEND</sequence>
<dbReference type="Proteomes" id="UP000013750">
    <property type="component" value="Unassembled WGS sequence"/>
</dbReference>
<keyword evidence="4" id="KW-1185">Reference proteome</keyword>
<proteinExistence type="predicted"/>